<organism evidence="1 2">
    <name type="scientific">Streptomyces himastatinicus ATCC 53653</name>
    <dbReference type="NCBI Taxonomy" id="457427"/>
    <lineage>
        <taxon>Bacteria</taxon>
        <taxon>Bacillati</taxon>
        <taxon>Actinomycetota</taxon>
        <taxon>Actinomycetes</taxon>
        <taxon>Kitasatosporales</taxon>
        <taxon>Streptomycetaceae</taxon>
        <taxon>Streptomyces</taxon>
        <taxon>Streptomyces violaceusniger group</taxon>
    </lineage>
</organism>
<proteinExistence type="predicted"/>
<evidence type="ECO:0000313" key="2">
    <source>
        <dbReference type="Proteomes" id="UP000003963"/>
    </source>
</evidence>
<dbReference type="AlphaFoldDB" id="D9WK17"/>
<dbReference type="HOGENOM" id="CLU_2095404_0_0_11"/>
<evidence type="ECO:0000313" key="1">
    <source>
        <dbReference type="EMBL" id="EFL23580.1"/>
    </source>
</evidence>
<dbReference type="OrthoDB" id="4243992at2"/>
<protein>
    <submittedName>
        <fullName evidence="1">Uncharacterized protein</fullName>
    </submittedName>
</protein>
<accession>D9WK17</accession>
<gene>
    <name evidence="1" type="ORF">SSOG_03294</name>
</gene>
<dbReference type="EMBL" id="GG657754">
    <property type="protein sequence ID" value="EFL23580.1"/>
    <property type="molecule type" value="Genomic_DNA"/>
</dbReference>
<name>D9WK17_9ACTN</name>
<dbReference type="Proteomes" id="UP000003963">
    <property type="component" value="Unassembled WGS sequence"/>
</dbReference>
<reference evidence="1 2" key="1">
    <citation type="submission" date="2009-02" db="EMBL/GenBank/DDBJ databases">
        <title>Annotation of Streptomyces hygroscopicus strain ATCC 53653.</title>
        <authorList>
            <consortium name="The Broad Institute Genome Sequencing Platform"/>
            <consortium name="Broad Institute Microbial Sequencing Center"/>
            <person name="Fischbach M."/>
            <person name="Godfrey P."/>
            <person name="Ward D."/>
            <person name="Young S."/>
            <person name="Zeng Q."/>
            <person name="Koehrsen M."/>
            <person name="Alvarado L."/>
            <person name="Berlin A.M."/>
            <person name="Bochicchio J."/>
            <person name="Borenstein D."/>
            <person name="Chapman S.B."/>
            <person name="Chen Z."/>
            <person name="Engels R."/>
            <person name="Freedman E."/>
            <person name="Gellesch M."/>
            <person name="Goldberg J."/>
            <person name="Griggs A."/>
            <person name="Gujja S."/>
            <person name="Heilman E.R."/>
            <person name="Heiman D.I."/>
            <person name="Hepburn T.A."/>
            <person name="Howarth C."/>
            <person name="Jen D."/>
            <person name="Larson L."/>
            <person name="Lewis B."/>
            <person name="Mehta T."/>
            <person name="Park D."/>
            <person name="Pearson M."/>
            <person name="Richards J."/>
            <person name="Roberts A."/>
            <person name="Saif S."/>
            <person name="Shea T.D."/>
            <person name="Shenoy N."/>
            <person name="Sisk P."/>
            <person name="Stolte C."/>
            <person name="Sykes S.N."/>
            <person name="Thomson T."/>
            <person name="Walk T."/>
            <person name="White J."/>
            <person name="Yandava C."/>
            <person name="Straight P."/>
            <person name="Clardy J."/>
            <person name="Hung D."/>
            <person name="Kolter R."/>
            <person name="Mekalanos J."/>
            <person name="Walker S."/>
            <person name="Walsh C.T."/>
            <person name="Wieland-Brown L.C."/>
            <person name="Haas B."/>
            <person name="Nusbaum C."/>
            <person name="Birren B."/>
        </authorList>
    </citation>
    <scope>NUCLEOTIDE SEQUENCE [LARGE SCALE GENOMIC DNA]</scope>
    <source>
        <strain evidence="1 2">ATCC 53653</strain>
    </source>
</reference>
<sequence>MDAASSITLYLARRDAYAEFLSAADAESNVAWFRKDGRFSDGTEAVAAVDRAYAATRAAFNVIDVEGIGPVKEARTVLEQLAAMHRDGGVNPDWKDFKAARESFVVAANRYLKGMRGED</sequence>
<dbReference type="RefSeq" id="WP_009715398.1">
    <property type="nucleotide sequence ID" value="NZ_GG657754.1"/>
</dbReference>
<keyword evidence="2" id="KW-1185">Reference proteome</keyword>